<keyword evidence="3" id="KW-1185">Reference proteome</keyword>
<dbReference type="OMA" id="EAVWESY"/>
<dbReference type="Proteomes" id="UP000008827">
    <property type="component" value="Chromosome 4"/>
</dbReference>
<dbReference type="EnsemblPlants" id="KRH62763">
    <property type="protein sequence ID" value="KRH62763"/>
    <property type="gene ID" value="GLYMA_04G130000"/>
</dbReference>
<dbReference type="Gramene" id="KRH62763">
    <property type="protein sequence ID" value="KRH62763"/>
    <property type="gene ID" value="GLYMA_04G130000"/>
</dbReference>
<reference evidence="2" key="2">
    <citation type="submission" date="2018-02" db="UniProtKB">
        <authorList>
            <consortium name="EnsemblPlants"/>
        </authorList>
    </citation>
    <scope>IDENTIFICATION</scope>
    <source>
        <strain evidence="2">Williams 82</strain>
    </source>
</reference>
<proteinExistence type="predicted"/>
<dbReference type="SMR" id="K7KJW4"/>
<sequence length="144" mass="16511">MLLYEYMSNKSLDSFLFDPTQSKLLDWSTRFHIIDLKASNILLDNDMNPKFSDFDLARLCGDDQIEGNRNRACRTWKKGNLIELIDDCLGDLYVISEALRCIQVGLLCIQHHPYDRPNTASVVVMLTNETILAQPKEPGFLLET</sequence>
<dbReference type="InParanoid" id="K7KJW4"/>
<dbReference type="PANTHER" id="PTHR27006:SF605">
    <property type="entry name" value="COLD-RESPONSIVE PROTEIN KINASE 1-LIKE"/>
    <property type="match status" value="1"/>
</dbReference>
<dbReference type="PANTHER" id="PTHR27006">
    <property type="entry name" value="PROMASTIGOTE SURFACE ANTIGEN PROTEIN PSA"/>
    <property type="match status" value="1"/>
</dbReference>
<dbReference type="AlphaFoldDB" id="K7KJW4"/>
<evidence type="ECO:0000313" key="1">
    <source>
        <dbReference type="EMBL" id="KRH62763.1"/>
    </source>
</evidence>
<name>K7KJW4_SOYBN</name>
<evidence type="ECO:0008006" key="4">
    <source>
        <dbReference type="Google" id="ProtNLM"/>
    </source>
</evidence>
<dbReference type="HOGENOM" id="CLU_1799937_0_0_1"/>
<dbReference type="SUPFAM" id="SSF56112">
    <property type="entry name" value="Protein kinase-like (PK-like)"/>
    <property type="match status" value="1"/>
</dbReference>
<reference evidence="1" key="3">
    <citation type="submission" date="2018-07" db="EMBL/GenBank/DDBJ databases">
        <title>WGS assembly of Glycine max.</title>
        <authorList>
            <person name="Schmutz J."/>
            <person name="Cannon S."/>
            <person name="Schlueter J."/>
            <person name="Ma J."/>
            <person name="Mitros T."/>
            <person name="Nelson W."/>
            <person name="Hyten D."/>
            <person name="Song Q."/>
            <person name="Thelen J."/>
            <person name="Cheng J."/>
            <person name="Xu D."/>
            <person name="Hellsten U."/>
            <person name="May G."/>
            <person name="Yu Y."/>
            <person name="Sakurai T."/>
            <person name="Umezawa T."/>
            <person name="Bhattacharyya M."/>
            <person name="Sandhu D."/>
            <person name="Valliyodan B."/>
            <person name="Lindquist E."/>
            <person name="Peto M."/>
            <person name="Grant D."/>
            <person name="Shu S."/>
            <person name="Goodstein D."/>
            <person name="Barry K."/>
            <person name="Futrell-Griggs M."/>
            <person name="Abernathy B."/>
            <person name="Du J."/>
            <person name="Tian Z."/>
            <person name="Zhu L."/>
            <person name="Gill N."/>
            <person name="Joshi T."/>
            <person name="Libault M."/>
            <person name="Sethuraman A."/>
            <person name="Zhang X."/>
            <person name="Shinozaki K."/>
            <person name="Nguyen H."/>
            <person name="Wing R."/>
            <person name="Cregan P."/>
            <person name="Specht J."/>
            <person name="Grimwood J."/>
            <person name="Rokhsar D."/>
            <person name="Stacey G."/>
            <person name="Shoemaker R."/>
            <person name="Jackson S."/>
        </authorList>
    </citation>
    <scope>NUCLEOTIDE SEQUENCE</scope>
    <source>
        <tissue evidence="1">Callus</tissue>
    </source>
</reference>
<evidence type="ECO:0000313" key="3">
    <source>
        <dbReference type="Proteomes" id="UP000008827"/>
    </source>
</evidence>
<evidence type="ECO:0000313" key="2">
    <source>
        <dbReference type="EnsemblPlants" id="KRH62763"/>
    </source>
</evidence>
<dbReference type="PaxDb" id="3847-GLYMA04G16153.1"/>
<accession>K7KJW4</accession>
<gene>
    <name evidence="1" type="ORF">GLYMA_04G130000</name>
</gene>
<dbReference type="FunFam" id="1.10.510.10:FF:002978">
    <property type="match status" value="1"/>
</dbReference>
<dbReference type="EMBL" id="CM000837">
    <property type="protein sequence ID" value="KRH62763.1"/>
    <property type="molecule type" value="Genomic_DNA"/>
</dbReference>
<reference evidence="1 2" key="1">
    <citation type="journal article" date="2010" name="Nature">
        <title>Genome sequence of the palaeopolyploid soybean.</title>
        <authorList>
            <person name="Schmutz J."/>
            <person name="Cannon S.B."/>
            <person name="Schlueter J."/>
            <person name="Ma J."/>
            <person name="Mitros T."/>
            <person name="Nelson W."/>
            <person name="Hyten D.L."/>
            <person name="Song Q."/>
            <person name="Thelen J.J."/>
            <person name="Cheng J."/>
            <person name="Xu D."/>
            <person name="Hellsten U."/>
            <person name="May G.D."/>
            <person name="Yu Y."/>
            <person name="Sakurai T."/>
            <person name="Umezawa T."/>
            <person name="Bhattacharyya M.K."/>
            <person name="Sandhu D."/>
            <person name="Valliyodan B."/>
            <person name="Lindquist E."/>
            <person name="Peto M."/>
            <person name="Grant D."/>
            <person name="Shu S."/>
            <person name="Goodstein D."/>
            <person name="Barry K."/>
            <person name="Futrell-Griggs M."/>
            <person name="Abernathy B."/>
            <person name="Du J."/>
            <person name="Tian Z."/>
            <person name="Zhu L."/>
            <person name="Gill N."/>
            <person name="Joshi T."/>
            <person name="Libault M."/>
            <person name="Sethuraman A."/>
            <person name="Zhang X.-C."/>
            <person name="Shinozaki K."/>
            <person name="Nguyen H.T."/>
            <person name="Wing R.A."/>
            <person name="Cregan P."/>
            <person name="Specht J."/>
            <person name="Grimwood J."/>
            <person name="Rokhsar D."/>
            <person name="Stacey G."/>
            <person name="Shoemaker R.C."/>
            <person name="Jackson S.A."/>
        </authorList>
    </citation>
    <scope>NUCLEOTIDE SEQUENCE [LARGE SCALE GENOMIC DNA]</scope>
    <source>
        <strain evidence="2">cv. Williams 82</strain>
        <tissue evidence="1">Callus</tissue>
    </source>
</reference>
<organism evidence="2">
    <name type="scientific">Glycine max</name>
    <name type="common">Soybean</name>
    <name type="synonym">Glycine hispida</name>
    <dbReference type="NCBI Taxonomy" id="3847"/>
    <lineage>
        <taxon>Eukaryota</taxon>
        <taxon>Viridiplantae</taxon>
        <taxon>Streptophyta</taxon>
        <taxon>Embryophyta</taxon>
        <taxon>Tracheophyta</taxon>
        <taxon>Spermatophyta</taxon>
        <taxon>Magnoliopsida</taxon>
        <taxon>eudicotyledons</taxon>
        <taxon>Gunneridae</taxon>
        <taxon>Pentapetalae</taxon>
        <taxon>rosids</taxon>
        <taxon>fabids</taxon>
        <taxon>Fabales</taxon>
        <taxon>Fabaceae</taxon>
        <taxon>Papilionoideae</taxon>
        <taxon>50 kb inversion clade</taxon>
        <taxon>NPAAA clade</taxon>
        <taxon>indigoferoid/millettioid clade</taxon>
        <taxon>Phaseoleae</taxon>
        <taxon>Glycine</taxon>
        <taxon>Glycine subgen. Soja</taxon>
    </lineage>
</organism>
<dbReference type="Gene3D" id="1.10.510.10">
    <property type="entry name" value="Transferase(Phosphotransferase) domain 1"/>
    <property type="match status" value="1"/>
</dbReference>
<protein>
    <recommendedName>
        <fullName evidence="4">Protein kinase domain-containing protein</fullName>
    </recommendedName>
</protein>
<dbReference type="InterPro" id="IPR011009">
    <property type="entry name" value="Kinase-like_dom_sf"/>
</dbReference>